<dbReference type="Proteomes" id="UP000033121">
    <property type="component" value="Unassembled WGS sequence"/>
</dbReference>
<reference evidence="1 2" key="1">
    <citation type="submission" date="2015-04" db="EMBL/GenBank/DDBJ databases">
        <title>Whole genome shotgun sequence of Flavihumibacter petaseus NBRC 106054.</title>
        <authorList>
            <person name="Miyazawa S."/>
            <person name="Hosoyama A."/>
            <person name="Hashimoto M."/>
            <person name="Noguchi M."/>
            <person name="Tsuchikane K."/>
            <person name="Ohji S."/>
            <person name="Yamazoe A."/>
            <person name="Ichikawa N."/>
            <person name="Kimura A."/>
            <person name="Fujita N."/>
        </authorList>
    </citation>
    <scope>NUCLEOTIDE SEQUENCE [LARGE SCALE GENOMIC DNA]</scope>
    <source>
        <strain evidence="1 2">NBRC 106054</strain>
    </source>
</reference>
<organism evidence="1 2">
    <name type="scientific">Flavihumibacter petaseus NBRC 106054</name>
    <dbReference type="NCBI Taxonomy" id="1220578"/>
    <lineage>
        <taxon>Bacteria</taxon>
        <taxon>Pseudomonadati</taxon>
        <taxon>Bacteroidota</taxon>
        <taxon>Chitinophagia</taxon>
        <taxon>Chitinophagales</taxon>
        <taxon>Chitinophagaceae</taxon>
        <taxon>Flavihumibacter</taxon>
    </lineage>
</organism>
<name>A0A0E9MXA1_9BACT</name>
<accession>A0A0E9MXA1</accession>
<proteinExistence type="predicted"/>
<dbReference type="EMBL" id="BBWV01000001">
    <property type="protein sequence ID" value="GAO42036.1"/>
    <property type="molecule type" value="Genomic_DNA"/>
</dbReference>
<evidence type="ECO:0000313" key="1">
    <source>
        <dbReference type="EMBL" id="GAO42036.1"/>
    </source>
</evidence>
<sequence>MASVFLLLTAQLLSSCDTRSESSGIIQDAHSDSSHVAARKGYWKQTFDQQLELLGHRNWILVVDKAFPLQSAAGMTYINTGDSLLPVLRYVTGQLKKSRHVKPIVFLDRELNYLPEAGIPGLDEFRKASGELLKDFPVKTLLHDSVFGQLDQASRLFSVLVLKTDQVIPYSSVFLQLDCAYWDADREAAMRKRMLEEK</sequence>
<comment type="caution">
    <text evidence="1">The sequence shown here is derived from an EMBL/GenBank/DDBJ whole genome shotgun (WGS) entry which is preliminary data.</text>
</comment>
<dbReference type="AlphaFoldDB" id="A0A0E9MXA1"/>
<evidence type="ECO:0000313" key="2">
    <source>
        <dbReference type="Proteomes" id="UP000033121"/>
    </source>
</evidence>
<gene>
    <name evidence="1" type="ORF">FPE01S_01_10490</name>
</gene>
<keyword evidence="2" id="KW-1185">Reference proteome</keyword>
<evidence type="ECO:0008006" key="3">
    <source>
        <dbReference type="Google" id="ProtNLM"/>
    </source>
</evidence>
<protein>
    <recommendedName>
        <fullName evidence="3">D-ribose pyranase</fullName>
    </recommendedName>
</protein>
<dbReference type="STRING" id="1220578.FPE01S_01_10490"/>